<keyword evidence="2" id="KW-1185">Reference proteome</keyword>
<reference evidence="1" key="1">
    <citation type="submission" date="2023-05" db="EMBL/GenBank/DDBJ databases">
        <title>Nepenthes gracilis genome sequencing.</title>
        <authorList>
            <person name="Fukushima K."/>
        </authorList>
    </citation>
    <scope>NUCLEOTIDE SEQUENCE</scope>
    <source>
        <strain evidence="1">SING2019-196</strain>
    </source>
</reference>
<comment type="caution">
    <text evidence="1">The sequence shown here is derived from an EMBL/GenBank/DDBJ whole genome shotgun (WGS) entry which is preliminary data.</text>
</comment>
<sequence>MAVPFDERPSIHGNVDATAGGHMQDEHMLLSKRSSLKENGEWLLADGYNAAPYADISTAGVLGDEVAAAGLNMRDEHMMLPSSACNFNTNVQDDTLDTMALDLLDAKVAEDISCQTLLSSRILEMLMCSMPLPRRGWPTEVLEVLMI</sequence>
<name>A0AAD3S0C5_NEPGR</name>
<organism evidence="1 2">
    <name type="scientific">Nepenthes gracilis</name>
    <name type="common">Slender pitcher plant</name>
    <dbReference type="NCBI Taxonomy" id="150966"/>
    <lineage>
        <taxon>Eukaryota</taxon>
        <taxon>Viridiplantae</taxon>
        <taxon>Streptophyta</taxon>
        <taxon>Embryophyta</taxon>
        <taxon>Tracheophyta</taxon>
        <taxon>Spermatophyta</taxon>
        <taxon>Magnoliopsida</taxon>
        <taxon>eudicotyledons</taxon>
        <taxon>Gunneridae</taxon>
        <taxon>Pentapetalae</taxon>
        <taxon>Caryophyllales</taxon>
        <taxon>Nepenthaceae</taxon>
        <taxon>Nepenthes</taxon>
    </lineage>
</organism>
<evidence type="ECO:0000313" key="2">
    <source>
        <dbReference type="Proteomes" id="UP001279734"/>
    </source>
</evidence>
<proteinExistence type="predicted"/>
<protein>
    <submittedName>
        <fullName evidence="1">Uncharacterized protein</fullName>
    </submittedName>
</protein>
<dbReference type="AlphaFoldDB" id="A0AAD3S0C5"/>
<evidence type="ECO:0000313" key="1">
    <source>
        <dbReference type="EMBL" id="GMH02051.1"/>
    </source>
</evidence>
<accession>A0AAD3S0C5</accession>
<gene>
    <name evidence="1" type="ORF">Nepgr_003890</name>
</gene>
<dbReference type="Proteomes" id="UP001279734">
    <property type="component" value="Unassembled WGS sequence"/>
</dbReference>
<dbReference type="EMBL" id="BSYO01000003">
    <property type="protein sequence ID" value="GMH02051.1"/>
    <property type="molecule type" value="Genomic_DNA"/>
</dbReference>